<dbReference type="Proteomes" id="UP000516093">
    <property type="component" value="Chromosome"/>
</dbReference>
<gene>
    <name evidence="5" type="ORF">H9L05_12310</name>
</gene>
<evidence type="ECO:0000259" key="4">
    <source>
        <dbReference type="Pfam" id="PF02838"/>
    </source>
</evidence>
<sequence length="148" mass="16116">MLRHHSLSFAFLTCLLLLFSNNSYAQPSAAETRSLLPVPAQVKWGASRFALKNTWRIQLNAPATPDSAVRAAAQRMSTWLIQQTDAKRLAPEFTSSGAADLTIRYGQVGHMEAGDEERYSLRVTPAGIALDAPTSLGALRGWKPCVSC</sequence>
<name>A0A7H0GRM0_9BACT</name>
<evidence type="ECO:0000313" key="5">
    <source>
        <dbReference type="EMBL" id="QNP50936.1"/>
    </source>
</evidence>
<dbReference type="Pfam" id="PF02838">
    <property type="entry name" value="Glyco_hydro_20b"/>
    <property type="match status" value="1"/>
</dbReference>
<evidence type="ECO:0000256" key="2">
    <source>
        <dbReference type="ARBA" id="ARBA00023295"/>
    </source>
</evidence>
<keyword evidence="1" id="KW-0378">Hydrolase</keyword>
<feature type="chain" id="PRO_5028914850" description="Beta-hexosaminidase bacterial type N-terminal domain-containing protein" evidence="3">
    <location>
        <begin position="26"/>
        <end position="148"/>
    </location>
</feature>
<dbReference type="AlphaFoldDB" id="A0A7H0GRM0"/>
<dbReference type="RefSeq" id="WP_187731242.1">
    <property type="nucleotide sequence ID" value="NZ_CP060784.1"/>
</dbReference>
<dbReference type="EMBL" id="CP060784">
    <property type="protein sequence ID" value="QNP50936.1"/>
    <property type="molecule type" value="Genomic_DNA"/>
</dbReference>
<dbReference type="Gene3D" id="3.30.379.10">
    <property type="entry name" value="Chitobiase/beta-hexosaminidase domain 2-like"/>
    <property type="match status" value="1"/>
</dbReference>
<evidence type="ECO:0000256" key="1">
    <source>
        <dbReference type="ARBA" id="ARBA00022801"/>
    </source>
</evidence>
<dbReference type="SUPFAM" id="SSF55545">
    <property type="entry name" value="beta-N-acetylhexosaminidase-like domain"/>
    <property type="match status" value="1"/>
</dbReference>
<dbReference type="GO" id="GO:0016798">
    <property type="term" value="F:hydrolase activity, acting on glycosyl bonds"/>
    <property type="evidence" value="ECO:0007669"/>
    <property type="project" value="UniProtKB-KW"/>
</dbReference>
<keyword evidence="2" id="KW-0326">Glycosidase</keyword>
<accession>A0A7H0GRM0</accession>
<dbReference type="KEGG" id="hqi:H9L05_12310"/>
<protein>
    <recommendedName>
        <fullName evidence="4">Beta-hexosaminidase bacterial type N-terminal domain-containing protein</fullName>
    </recommendedName>
</protein>
<keyword evidence="6" id="KW-1185">Reference proteome</keyword>
<dbReference type="GO" id="GO:0005975">
    <property type="term" value="P:carbohydrate metabolic process"/>
    <property type="evidence" value="ECO:0007669"/>
    <property type="project" value="UniProtKB-ARBA"/>
</dbReference>
<reference evidence="5 6" key="1">
    <citation type="submission" date="2020-08" db="EMBL/GenBank/DDBJ databases">
        <title>Genome sequence of Hymenobacter qilianensis JCM 19763T.</title>
        <authorList>
            <person name="Hyun D.-W."/>
            <person name="Bae J.-W."/>
        </authorList>
    </citation>
    <scope>NUCLEOTIDE SEQUENCE [LARGE SCALE GENOMIC DNA]</scope>
    <source>
        <strain evidence="5 6">JCM 19763</strain>
    </source>
</reference>
<evidence type="ECO:0000256" key="3">
    <source>
        <dbReference type="SAM" id="SignalP"/>
    </source>
</evidence>
<dbReference type="InterPro" id="IPR029018">
    <property type="entry name" value="Hex-like_dom2"/>
</dbReference>
<keyword evidence="3" id="KW-0732">Signal</keyword>
<organism evidence="5 6">
    <name type="scientific">Hymenobacter qilianensis</name>
    <dbReference type="NCBI Taxonomy" id="1385715"/>
    <lineage>
        <taxon>Bacteria</taxon>
        <taxon>Pseudomonadati</taxon>
        <taxon>Bacteroidota</taxon>
        <taxon>Cytophagia</taxon>
        <taxon>Cytophagales</taxon>
        <taxon>Hymenobacteraceae</taxon>
        <taxon>Hymenobacter</taxon>
    </lineage>
</organism>
<feature type="signal peptide" evidence="3">
    <location>
        <begin position="1"/>
        <end position="25"/>
    </location>
</feature>
<dbReference type="InterPro" id="IPR015882">
    <property type="entry name" value="HEX_bac_N"/>
</dbReference>
<feature type="domain" description="Beta-hexosaminidase bacterial type N-terminal" evidence="4">
    <location>
        <begin position="34"/>
        <end position="141"/>
    </location>
</feature>
<proteinExistence type="predicted"/>
<evidence type="ECO:0000313" key="6">
    <source>
        <dbReference type="Proteomes" id="UP000516093"/>
    </source>
</evidence>